<gene>
    <name evidence="8" type="ORF">BG015_001648</name>
</gene>
<dbReference type="AlphaFoldDB" id="A0A9P5VDW4"/>
<feature type="compositionally biased region" description="Polar residues" evidence="5">
    <location>
        <begin position="474"/>
        <end position="486"/>
    </location>
</feature>
<comment type="similarity">
    <text evidence="1">Belongs to the paxM FAD-dependent monooxygenase family.</text>
</comment>
<dbReference type="PRINTS" id="PR00420">
    <property type="entry name" value="RNGMNOXGNASE"/>
</dbReference>
<accession>A0A9P5VDW4</accession>
<feature type="domain" description="FAD-binding" evidence="7">
    <location>
        <begin position="314"/>
        <end position="397"/>
    </location>
</feature>
<dbReference type="EMBL" id="JAAAUQ010000130">
    <property type="protein sequence ID" value="KAF9154191.1"/>
    <property type="molecule type" value="Genomic_DNA"/>
</dbReference>
<evidence type="ECO:0000256" key="6">
    <source>
        <dbReference type="SAM" id="Phobius"/>
    </source>
</evidence>
<dbReference type="Proteomes" id="UP000748756">
    <property type="component" value="Unassembled WGS sequence"/>
</dbReference>
<dbReference type="InterPro" id="IPR002938">
    <property type="entry name" value="FAD-bd"/>
</dbReference>
<dbReference type="InterPro" id="IPR036188">
    <property type="entry name" value="FAD/NAD-bd_sf"/>
</dbReference>
<evidence type="ECO:0000256" key="4">
    <source>
        <dbReference type="ARBA" id="ARBA00023002"/>
    </source>
</evidence>
<feature type="domain" description="FAD-binding" evidence="7">
    <location>
        <begin position="22"/>
        <end position="193"/>
    </location>
</feature>
<name>A0A9P5VDW4_9FUNG</name>
<keyword evidence="4" id="KW-0560">Oxidoreductase</keyword>
<keyword evidence="6" id="KW-1133">Transmembrane helix</keyword>
<dbReference type="PANTHER" id="PTHR47356:SF2">
    <property type="entry name" value="FAD-BINDING DOMAIN-CONTAINING PROTEIN-RELATED"/>
    <property type="match status" value="1"/>
</dbReference>
<evidence type="ECO:0000256" key="3">
    <source>
        <dbReference type="ARBA" id="ARBA00022827"/>
    </source>
</evidence>
<sequence length="492" mass="54988">MEINPAVTFKHDRSVMYAKRPKVLIVGAGLGGLTLGMLLHKAHIPFEIYERAAEVKSLGSAMYFNCTTASLFRQCGIYDDFVAIGKLVSSIQMCNEQREVEFSINFAGHDKLFGANGYIVSRPQLYDLLRRQIPKERIHLSKKVLTMDQGGNGVLIRFSDGTEAEGDILVGADGAYSAVRQGLYTKLRKAKKLPASDALPLPFSTVCLVAQTRPLTAEEFPDLALEECQFRNTIGTDKMYAWATLTTTQNTICWGATLFLDEESSKENDAFRSSEWGQEAAAAMCEDVKDFPIISGHGKKFTLQDMIDRTPKELISKVMLEEKVFKTWYHCRTVLIGDACHKFNPQGGVGATNAMHDAIVLANLINGLPFHPVAEEIESAFQAYQEERFQWVQEAFDSSKVHRTMVGQSMASKFSRFFAKRIPAWLFERIQERSCSYRPQVAFLPLVEDTGRVKPAYQPSLYIKGPVEKEETKPTNPTVPTANEPIQSPAVV</sequence>
<evidence type="ECO:0000256" key="2">
    <source>
        <dbReference type="ARBA" id="ARBA00022630"/>
    </source>
</evidence>
<protein>
    <recommendedName>
        <fullName evidence="7">FAD-binding domain-containing protein</fullName>
    </recommendedName>
</protein>
<keyword evidence="6" id="KW-0472">Membrane</keyword>
<evidence type="ECO:0000313" key="9">
    <source>
        <dbReference type="Proteomes" id="UP000748756"/>
    </source>
</evidence>
<organism evidence="8 9">
    <name type="scientific">Linnemannia schmuckeri</name>
    <dbReference type="NCBI Taxonomy" id="64567"/>
    <lineage>
        <taxon>Eukaryota</taxon>
        <taxon>Fungi</taxon>
        <taxon>Fungi incertae sedis</taxon>
        <taxon>Mucoromycota</taxon>
        <taxon>Mortierellomycotina</taxon>
        <taxon>Mortierellomycetes</taxon>
        <taxon>Mortierellales</taxon>
        <taxon>Mortierellaceae</taxon>
        <taxon>Linnemannia</taxon>
    </lineage>
</organism>
<evidence type="ECO:0000313" key="8">
    <source>
        <dbReference type="EMBL" id="KAF9154191.1"/>
    </source>
</evidence>
<evidence type="ECO:0000256" key="5">
    <source>
        <dbReference type="SAM" id="MobiDB-lite"/>
    </source>
</evidence>
<comment type="caution">
    <text evidence="8">The sequence shown here is derived from an EMBL/GenBank/DDBJ whole genome shotgun (WGS) entry which is preliminary data.</text>
</comment>
<keyword evidence="3" id="KW-0274">FAD</keyword>
<dbReference type="OrthoDB" id="655030at2759"/>
<dbReference type="PANTHER" id="PTHR47356">
    <property type="entry name" value="FAD-DEPENDENT MONOOXYGENASE ASQG-RELATED"/>
    <property type="match status" value="1"/>
</dbReference>
<feature type="transmembrane region" description="Helical" evidence="6">
    <location>
        <begin position="23"/>
        <end position="40"/>
    </location>
</feature>
<dbReference type="Pfam" id="PF01494">
    <property type="entry name" value="FAD_binding_3"/>
    <property type="match status" value="2"/>
</dbReference>
<dbReference type="SUPFAM" id="SSF51905">
    <property type="entry name" value="FAD/NAD(P)-binding domain"/>
    <property type="match status" value="1"/>
</dbReference>
<evidence type="ECO:0000256" key="1">
    <source>
        <dbReference type="ARBA" id="ARBA00007992"/>
    </source>
</evidence>
<dbReference type="Gene3D" id="3.50.50.60">
    <property type="entry name" value="FAD/NAD(P)-binding domain"/>
    <property type="match status" value="1"/>
</dbReference>
<dbReference type="InterPro" id="IPR050562">
    <property type="entry name" value="FAD_mOase_fung"/>
</dbReference>
<proteinExistence type="inferred from homology"/>
<keyword evidence="2" id="KW-0285">Flavoprotein</keyword>
<keyword evidence="6" id="KW-0812">Transmembrane</keyword>
<dbReference type="GO" id="GO:0071949">
    <property type="term" value="F:FAD binding"/>
    <property type="evidence" value="ECO:0007669"/>
    <property type="project" value="InterPro"/>
</dbReference>
<feature type="region of interest" description="Disordered" evidence="5">
    <location>
        <begin position="465"/>
        <end position="492"/>
    </location>
</feature>
<dbReference type="GO" id="GO:0004497">
    <property type="term" value="F:monooxygenase activity"/>
    <property type="evidence" value="ECO:0007669"/>
    <property type="project" value="InterPro"/>
</dbReference>
<reference evidence="8" key="1">
    <citation type="journal article" date="2020" name="Fungal Divers.">
        <title>Resolving the Mortierellaceae phylogeny through synthesis of multi-gene phylogenetics and phylogenomics.</title>
        <authorList>
            <person name="Vandepol N."/>
            <person name="Liber J."/>
            <person name="Desiro A."/>
            <person name="Na H."/>
            <person name="Kennedy M."/>
            <person name="Barry K."/>
            <person name="Grigoriev I.V."/>
            <person name="Miller A.N."/>
            <person name="O'Donnell K."/>
            <person name="Stajich J.E."/>
            <person name="Bonito G."/>
        </authorList>
    </citation>
    <scope>NUCLEOTIDE SEQUENCE</scope>
    <source>
        <strain evidence="8">NRRL 6426</strain>
    </source>
</reference>
<evidence type="ECO:0000259" key="7">
    <source>
        <dbReference type="Pfam" id="PF01494"/>
    </source>
</evidence>
<keyword evidence="9" id="KW-1185">Reference proteome</keyword>